<organism evidence="1 2">
    <name type="scientific">Embleya hyalina</name>
    <dbReference type="NCBI Taxonomy" id="516124"/>
    <lineage>
        <taxon>Bacteria</taxon>
        <taxon>Bacillati</taxon>
        <taxon>Actinomycetota</taxon>
        <taxon>Actinomycetes</taxon>
        <taxon>Kitasatosporales</taxon>
        <taxon>Streptomycetaceae</taxon>
        <taxon>Embleya</taxon>
    </lineage>
</organism>
<evidence type="ECO:0000313" key="2">
    <source>
        <dbReference type="Proteomes" id="UP000286931"/>
    </source>
</evidence>
<name>A0A401YS41_9ACTN</name>
<dbReference type="NCBIfam" id="NF003818">
    <property type="entry name" value="PRK05409.1"/>
    <property type="match status" value="1"/>
</dbReference>
<dbReference type="EMBL" id="BIFH01000024">
    <property type="protein sequence ID" value="GCD97409.1"/>
    <property type="molecule type" value="Genomic_DNA"/>
</dbReference>
<keyword evidence="2" id="KW-1185">Reference proteome</keyword>
<reference evidence="1 2" key="1">
    <citation type="submission" date="2018-12" db="EMBL/GenBank/DDBJ databases">
        <title>Draft genome sequence of Embleya hyalina NBRC 13850T.</title>
        <authorList>
            <person name="Komaki H."/>
            <person name="Hosoyama A."/>
            <person name="Kimura A."/>
            <person name="Ichikawa N."/>
            <person name="Tamura T."/>
        </authorList>
    </citation>
    <scope>NUCLEOTIDE SEQUENCE [LARGE SCALE GENOMIC DNA]</scope>
    <source>
        <strain evidence="1 2">NBRC 13850</strain>
    </source>
</reference>
<evidence type="ECO:0000313" key="1">
    <source>
        <dbReference type="EMBL" id="GCD97409.1"/>
    </source>
</evidence>
<dbReference type="InterPro" id="IPR036237">
    <property type="entry name" value="Xyl_isomerase-like_sf"/>
</dbReference>
<dbReference type="SUPFAM" id="SSF51658">
    <property type="entry name" value="Xylose isomerase-like"/>
    <property type="match status" value="1"/>
</dbReference>
<dbReference type="PANTHER" id="PTHR42194:SF1">
    <property type="entry name" value="UPF0276 PROTEIN HI_1600"/>
    <property type="match status" value="1"/>
</dbReference>
<accession>A0A401YS41</accession>
<proteinExistence type="predicted"/>
<protein>
    <submittedName>
        <fullName evidence="1">UPF0276 protein</fullName>
    </submittedName>
</protein>
<sequence>MRTAVGIGWRPEIDLTVERLAGVDFVEVVAENVCVGHLPESLRVLRERGVEVIPHGVGLGLAGADRPDPARLARLAEVADALGSPVVSEHLAFVRAGGMEAGHLLPTPMTWDALDVVTENVRVAQDALPVPLALENPATLLTWPDNEMSEARFLTELVERTGVRLLIDVANLHTQRINHGVDPAAALAELPLEAVEYVHVAGGVERDGLWHDTHAHPVTEPILEVLATLCALRPPPRVLLERDGDFPTAGEIAAELAAIRAVVDRTAARR</sequence>
<dbReference type="Gene3D" id="3.20.20.150">
    <property type="entry name" value="Divalent-metal-dependent TIM barrel enzymes"/>
    <property type="match status" value="1"/>
</dbReference>
<dbReference type="InterPro" id="IPR007801">
    <property type="entry name" value="MbnB/TglH/ChrH"/>
</dbReference>
<dbReference type="Proteomes" id="UP000286931">
    <property type="component" value="Unassembled WGS sequence"/>
</dbReference>
<gene>
    <name evidence="1" type="ORF">EHYA_05101</name>
</gene>
<dbReference type="PANTHER" id="PTHR42194">
    <property type="entry name" value="UPF0276 PROTEIN HI_1600"/>
    <property type="match status" value="1"/>
</dbReference>
<dbReference type="Pfam" id="PF05114">
    <property type="entry name" value="MbnB_TglH_ChrH"/>
    <property type="match status" value="1"/>
</dbReference>
<comment type="caution">
    <text evidence="1">The sequence shown here is derived from an EMBL/GenBank/DDBJ whole genome shotgun (WGS) entry which is preliminary data.</text>
</comment>
<dbReference type="AlphaFoldDB" id="A0A401YS41"/>